<comment type="caution">
    <text evidence="2">The sequence shown here is derived from an EMBL/GenBank/DDBJ whole genome shotgun (WGS) entry which is preliminary data.</text>
</comment>
<name>A0A8H6RPB1_9PEZI</name>
<feature type="compositionally biased region" description="Polar residues" evidence="1">
    <location>
        <begin position="82"/>
        <end position="111"/>
    </location>
</feature>
<proteinExistence type="predicted"/>
<dbReference type="EMBL" id="JABCIY010000044">
    <property type="protein sequence ID" value="KAF7195039.1"/>
    <property type="molecule type" value="Genomic_DNA"/>
</dbReference>
<feature type="compositionally biased region" description="Low complexity" evidence="1">
    <location>
        <begin position="163"/>
        <end position="177"/>
    </location>
</feature>
<organism evidence="2 3">
    <name type="scientific">Pseudocercospora fuligena</name>
    <dbReference type="NCBI Taxonomy" id="685502"/>
    <lineage>
        <taxon>Eukaryota</taxon>
        <taxon>Fungi</taxon>
        <taxon>Dikarya</taxon>
        <taxon>Ascomycota</taxon>
        <taxon>Pezizomycotina</taxon>
        <taxon>Dothideomycetes</taxon>
        <taxon>Dothideomycetidae</taxon>
        <taxon>Mycosphaerellales</taxon>
        <taxon>Mycosphaerellaceae</taxon>
        <taxon>Pseudocercospora</taxon>
    </lineage>
</organism>
<gene>
    <name evidence="2" type="ORF">HII31_03713</name>
</gene>
<protein>
    <recommendedName>
        <fullName evidence="4">F-box domain-containing protein</fullName>
    </recommendedName>
</protein>
<dbReference type="Proteomes" id="UP000660729">
    <property type="component" value="Unassembled WGS sequence"/>
</dbReference>
<evidence type="ECO:0000313" key="3">
    <source>
        <dbReference type="Proteomes" id="UP000660729"/>
    </source>
</evidence>
<feature type="region of interest" description="Disordered" evidence="1">
    <location>
        <begin position="81"/>
        <end position="183"/>
    </location>
</feature>
<sequence length="421" mass="47821">MIWSKKHAAPKSDVGIAIHILAVSQLVIGRFKHIHLILLDSRRSSMAIEIPTQSSQAGKTERINSLRQKYIQKFAMMDEAGGSSSTHIKTLPSSPAAQVAESPTRTPQTTKSETDAKGEITRTSFISTSAEASQNPDDVAPKNTAASSSPAHPQRRDSKTAHTLDSTSLPTPPASTTDEPEKTPSLAQALVFGTAELFESILLELRIQNILVNATRVCSEWKNKIDGSHRLQEALYFRPLPGAPVEPRGEHLYEKRKRLPGERMKAIEVLENPLMPRVRRIYEKWEKLRFMKGKTGETAAQHLRRIARENAVKRPEASWRRMLAYQPPVLNIDFEHDEWINIDAIENRRGLTLRDTAGVEYVYWRIGCHPITDLYRNMRSYGRARNIRRLEYDAEDEPEHGYGWEARCVQDWELESDEEGR</sequence>
<keyword evidence="3" id="KW-1185">Reference proteome</keyword>
<reference evidence="2" key="1">
    <citation type="submission" date="2020-04" db="EMBL/GenBank/DDBJ databases">
        <title>Draft genome resource of the tomato pathogen Pseudocercospora fuligena.</title>
        <authorList>
            <person name="Zaccaron A."/>
        </authorList>
    </citation>
    <scope>NUCLEOTIDE SEQUENCE</scope>
    <source>
        <strain evidence="2">PF001</strain>
    </source>
</reference>
<feature type="compositionally biased region" description="Polar residues" evidence="1">
    <location>
        <begin position="121"/>
        <end position="136"/>
    </location>
</feature>
<evidence type="ECO:0000313" key="2">
    <source>
        <dbReference type="EMBL" id="KAF7195039.1"/>
    </source>
</evidence>
<evidence type="ECO:0000256" key="1">
    <source>
        <dbReference type="SAM" id="MobiDB-lite"/>
    </source>
</evidence>
<accession>A0A8H6RPB1</accession>
<dbReference type="OrthoDB" id="3646734at2759"/>
<dbReference type="AlphaFoldDB" id="A0A8H6RPB1"/>
<evidence type="ECO:0008006" key="4">
    <source>
        <dbReference type="Google" id="ProtNLM"/>
    </source>
</evidence>